<dbReference type="AlphaFoldDB" id="A0A1F5ZJX3"/>
<evidence type="ECO:0000313" key="11">
    <source>
        <dbReference type="Proteomes" id="UP000176923"/>
    </source>
</evidence>
<reference evidence="10 11" key="1">
    <citation type="journal article" date="2016" name="Nat. Commun.">
        <title>Thousands of microbial genomes shed light on interconnected biogeochemical processes in an aquifer system.</title>
        <authorList>
            <person name="Anantharaman K."/>
            <person name="Brown C.T."/>
            <person name="Hug L.A."/>
            <person name="Sharon I."/>
            <person name="Castelle C.J."/>
            <person name="Probst A.J."/>
            <person name="Thomas B.C."/>
            <person name="Singh A."/>
            <person name="Wilkins M.J."/>
            <person name="Karaoz U."/>
            <person name="Brodie E.L."/>
            <person name="Williams K.H."/>
            <person name="Hubbard S.S."/>
            <person name="Banfield J.F."/>
        </authorList>
    </citation>
    <scope>NUCLEOTIDE SEQUENCE [LARGE SCALE GENOMIC DNA]</scope>
</reference>
<dbReference type="Pfam" id="PF13231">
    <property type="entry name" value="PMT_2"/>
    <property type="match status" value="1"/>
</dbReference>
<gene>
    <name evidence="10" type="ORF">A3D77_07070</name>
</gene>
<proteinExistence type="predicted"/>
<evidence type="ECO:0000256" key="1">
    <source>
        <dbReference type="ARBA" id="ARBA00004651"/>
    </source>
</evidence>
<feature type="transmembrane region" description="Helical" evidence="8">
    <location>
        <begin position="162"/>
        <end position="194"/>
    </location>
</feature>
<accession>A0A1F5ZJX3</accession>
<keyword evidence="3" id="KW-0328">Glycosyltransferase</keyword>
<evidence type="ECO:0000256" key="6">
    <source>
        <dbReference type="ARBA" id="ARBA00022989"/>
    </source>
</evidence>
<feature type="transmembrane region" description="Helical" evidence="8">
    <location>
        <begin position="246"/>
        <end position="269"/>
    </location>
</feature>
<evidence type="ECO:0000256" key="8">
    <source>
        <dbReference type="SAM" id="Phobius"/>
    </source>
</evidence>
<feature type="transmembrane region" description="Helical" evidence="8">
    <location>
        <begin position="200"/>
        <end position="220"/>
    </location>
</feature>
<dbReference type="PANTHER" id="PTHR33908:SF11">
    <property type="entry name" value="MEMBRANE PROTEIN"/>
    <property type="match status" value="1"/>
</dbReference>
<keyword evidence="6 8" id="KW-1133">Transmembrane helix</keyword>
<feature type="transmembrane region" description="Helical" evidence="8">
    <location>
        <begin position="6"/>
        <end position="22"/>
    </location>
</feature>
<name>A0A1F5ZJX3_9BACT</name>
<feature type="transmembrane region" description="Helical" evidence="8">
    <location>
        <begin position="138"/>
        <end position="155"/>
    </location>
</feature>
<feature type="transmembrane region" description="Helical" evidence="8">
    <location>
        <begin position="328"/>
        <end position="349"/>
    </location>
</feature>
<dbReference type="GO" id="GO:0016763">
    <property type="term" value="F:pentosyltransferase activity"/>
    <property type="evidence" value="ECO:0007669"/>
    <property type="project" value="TreeGrafter"/>
</dbReference>
<feature type="transmembrane region" description="Helical" evidence="8">
    <location>
        <begin position="275"/>
        <end position="291"/>
    </location>
</feature>
<feature type="transmembrane region" description="Helical" evidence="8">
    <location>
        <begin position="43"/>
        <end position="63"/>
    </location>
</feature>
<dbReference type="GO" id="GO:0009103">
    <property type="term" value="P:lipopolysaccharide biosynthetic process"/>
    <property type="evidence" value="ECO:0007669"/>
    <property type="project" value="UniProtKB-ARBA"/>
</dbReference>
<evidence type="ECO:0000256" key="2">
    <source>
        <dbReference type="ARBA" id="ARBA00022475"/>
    </source>
</evidence>
<evidence type="ECO:0000259" key="9">
    <source>
        <dbReference type="Pfam" id="PF13231"/>
    </source>
</evidence>
<keyword evidence="2" id="KW-1003">Cell membrane</keyword>
<evidence type="ECO:0000313" key="10">
    <source>
        <dbReference type="EMBL" id="OGG12790.1"/>
    </source>
</evidence>
<feature type="transmembrane region" description="Helical" evidence="8">
    <location>
        <begin position="83"/>
        <end position="101"/>
    </location>
</feature>
<comment type="caution">
    <text evidence="10">The sequence shown here is derived from an EMBL/GenBank/DDBJ whole genome shotgun (WGS) entry which is preliminary data.</text>
</comment>
<dbReference type="EMBL" id="MFJL01000041">
    <property type="protein sequence ID" value="OGG12790.1"/>
    <property type="molecule type" value="Genomic_DNA"/>
</dbReference>
<evidence type="ECO:0000256" key="4">
    <source>
        <dbReference type="ARBA" id="ARBA00022679"/>
    </source>
</evidence>
<dbReference type="InterPro" id="IPR050297">
    <property type="entry name" value="LipidA_mod_glycosyltrf_83"/>
</dbReference>
<organism evidence="10 11">
    <name type="scientific">Candidatus Gottesmanbacteria bacterium RIFCSPHIGHO2_02_FULL_39_11</name>
    <dbReference type="NCBI Taxonomy" id="1798382"/>
    <lineage>
        <taxon>Bacteria</taxon>
        <taxon>Candidatus Gottesmaniibacteriota</taxon>
    </lineage>
</organism>
<feature type="domain" description="Glycosyltransferase RgtA/B/C/D-like" evidence="9">
    <location>
        <begin position="65"/>
        <end position="218"/>
    </location>
</feature>
<evidence type="ECO:0000256" key="7">
    <source>
        <dbReference type="ARBA" id="ARBA00023136"/>
    </source>
</evidence>
<dbReference type="Proteomes" id="UP000176923">
    <property type="component" value="Unassembled WGS sequence"/>
</dbReference>
<comment type="subcellular location">
    <subcellularLocation>
        <location evidence="1">Cell membrane</location>
        <topology evidence="1">Multi-pass membrane protein</topology>
    </subcellularLocation>
</comment>
<feature type="transmembrane region" description="Helical" evidence="8">
    <location>
        <begin position="113"/>
        <end position="132"/>
    </location>
</feature>
<feature type="transmembrane region" description="Helical" evidence="8">
    <location>
        <begin position="303"/>
        <end position="322"/>
    </location>
</feature>
<keyword evidence="5 8" id="KW-0812">Transmembrane</keyword>
<dbReference type="STRING" id="1798382.A3D77_07070"/>
<protein>
    <recommendedName>
        <fullName evidence="9">Glycosyltransferase RgtA/B/C/D-like domain-containing protein</fullName>
    </recommendedName>
</protein>
<evidence type="ECO:0000256" key="5">
    <source>
        <dbReference type="ARBA" id="ARBA00022692"/>
    </source>
</evidence>
<keyword evidence="7 8" id="KW-0472">Membrane</keyword>
<keyword evidence="4" id="KW-0808">Transferase</keyword>
<sequence>MRLSSLLILIILILSAFLRLYHIREYMTFLGDEGRDMLVVKRMIVNGEFTLLGPITSIGRMYMGPVYYYMISPFLALWNFDPVGPSIMVAVLSIATVYLIYFFCKKFFSARSALIAALFYAISPLTVLYGRASWNPNVVPFFSMLFILSLSIASIKKKYPLLILAGFSLGILIQLHYVTLLLGLTLILTFLLLIRPWPPLKYLIALALSFILGYSPFLLFELRHKFVNTQNTVRFILENKKEDVSIPLYISITAIVQDVTVRLFWRLLIVQSAELSKVFILSIGGIIFWIFKTKKIGKNSRTALLIILIWFLSGLILFSLYRGITYDYYFGSLFPIPFIILGISISFLWKLKNSALKIVCFGFLLYLIIVNTLHSPLQSKPNNILTTTEKVSQFVFNRVNNRPYNFALMALHNSDHAYRYFFDLWGNPPITIQNPALDPERKSVAPELWVICEDKDCKPLGNPLWEIAGFGPAEIEEEWKIAQVTVFKLVHL</sequence>
<dbReference type="GO" id="GO:0005886">
    <property type="term" value="C:plasma membrane"/>
    <property type="evidence" value="ECO:0007669"/>
    <property type="project" value="UniProtKB-SubCell"/>
</dbReference>
<evidence type="ECO:0000256" key="3">
    <source>
        <dbReference type="ARBA" id="ARBA00022676"/>
    </source>
</evidence>
<dbReference type="InterPro" id="IPR038731">
    <property type="entry name" value="RgtA/B/C-like"/>
</dbReference>
<dbReference type="PANTHER" id="PTHR33908">
    <property type="entry name" value="MANNOSYLTRANSFERASE YKCB-RELATED"/>
    <property type="match status" value="1"/>
</dbReference>
<feature type="transmembrane region" description="Helical" evidence="8">
    <location>
        <begin position="356"/>
        <end position="374"/>
    </location>
</feature>